<dbReference type="OrthoDB" id="9805852at2"/>
<comment type="caution">
    <text evidence="2">The sequence shown here is derived from an EMBL/GenBank/DDBJ whole genome shotgun (WGS) entry which is preliminary data.</text>
</comment>
<evidence type="ECO:0000259" key="1">
    <source>
        <dbReference type="Pfam" id="PF01266"/>
    </source>
</evidence>
<reference evidence="2 3" key="1">
    <citation type="submission" date="2017-12" db="EMBL/GenBank/DDBJ databases">
        <title>Sequencing the genomes of 1000 Actinobacteria strains.</title>
        <authorList>
            <person name="Klenk H.-P."/>
        </authorList>
    </citation>
    <scope>NUCLEOTIDE SEQUENCE [LARGE SCALE GENOMIC DNA]</scope>
    <source>
        <strain evidence="2 3">DSM 45165</strain>
    </source>
</reference>
<sequence>MRLNSLPTAASQSSHWLAHALREDDDRSPALQSRIRADVCIVGGGYTGLWTAIELKQRDPGISVAVVEAQLCGSGASGTNAGFLMNLWPKYPALVAHAGADEGARLARASAEAVEDVIAFAGAHAIDASIRRCGWLWTATAPDQDDAWMDTLDALADVPGAPLHEVSRERAAELAGSPARGGAFDPSAAVLQPAALARGLRRAAADLGVDVYEQSPVRAIEGTGPVRVRTDGGVVTADRVVLAINAWASSLPWVRRHLVMTASDNFVTEPLPPELRTAAGEGTGASDSRRLLNYWRTTDDGRLLFGKGGVGLGFRDRGASSMFGPVPHLALLGRHFERSFPQLSGLAISSWRAPVEYSLTSLPFFTALPDNPRVFVGTGYSGDGVGPSRLGGRILASLATGADDEWSDCGLTRLVLVENAATGCDLCFRRRVGTR</sequence>
<accession>A0A2N3WNN4</accession>
<organism evidence="2 3">
    <name type="scientific">Amycolatopsis echigonensis</name>
    <dbReference type="NCBI Taxonomy" id="2576905"/>
    <lineage>
        <taxon>Bacteria</taxon>
        <taxon>Bacillati</taxon>
        <taxon>Actinomycetota</taxon>
        <taxon>Actinomycetes</taxon>
        <taxon>Pseudonocardiales</taxon>
        <taxon>Pseudonocardiaceae</taxon>
        <taxon>Amycolatopsis</taxon>
    </lineage>
</organism>
<dbReference type="AlphaFoldDB" id="A0A2N3WNN4"/>
<dbReference type="PANTHER" id="PTHR13847">
    <property type="entry name" value="SARCOSINE DEHYDROGENASE-RELATED"/>
    <property type="match status" value="1"/>
</dbReference>
<dbReference type="InterPro" id="IPR006076">
    <property type="entry name" value="FAD-dep_OxRdtase"/>
</dbReference>
<gene>
    <name evidence="2" type="ORF">ATK30_6401</name>
</gene>
<evidence type="ECO:0000313" key="3">
    <source>
        <dbReference type="Proteomes" id="UP000233750"/>
    </source>
</evidence>
<protein>
    <submittedName>
        <fullName evidence="2">Glycine/D-amino acid oxidase-like deaminating enzyme</fullName>
    </submittedName>
</protein>
<dbReference type="RefSeq" id="WP_101438579.1">
    <property type="nucleotide sequence ID" value="NZ_PJMY01000003.1"/>
</dbReference>
<dbReference type="InterPro" id="IPR036188">
    <property type="entry name" value="FAD/NAD-bd_sf"/>
</dbReference>
<dbReference type="Gene3D" id="3.30.9.10">
    <property type="entry name" value="D-Amino Acid Oxidase, subunit A, domain 2"/>
    <property type="match status" value="1"/>
</dbReference>
<name>A0A2N3WNN4_9PSEU</name>
<evidence type="ECO:0000313" key="2">
    <source>
        <dbReference type="EMBL" id="PKV95479.1"/>
    </source>
</evidence>
<keyword evidence="3" id="KW-1185">Reference proteome</keyword>
<dbReference type="SUPFAM" id="SSF51905">
    <property type="entry name" value="FAD/NAD(P)-binding domain"/>
    <property type="match status" value="1"/>
</dbReference>
<proteinExistence type="predicted"/>
<dbReference type="GO" id="GO:0005737">
    <property type="term" value="C:cytoplasm"/>
    <property type="evidence" value="ECO:0007669"/>
    <property type="project" value="TreeGrafter"/>
</dbReference>
<dbReference type="PANTHER" id="PTHR13847:SF285">
    <property type="entry name" value="FAD DEPENDENT OXIDOREDUCTASE DOMAIN-CONTAINING PROTEIN"/>
    <property type="match status" value="1"/>
</dbReference>
<feature type="domain" description="FAD dependent oxidoreductase" evidence="1">
    <location>
        <begin position="38"/>
        <end position="398"/>
    </location>
</feature>
<dbReference type="EMBL" id="PJMY01000003">
    <property type="protein sequence ID" value="PKV95479.1"/>
    <property type="molecule type" value="Genomic_DNA"/>
</dbReference>
<dbReference type="Pfam" id="PF01266">
    <property type="entry name" value="DAO"/>
    <property type="match status" value="1"/>
</dbReference>
<dbReference type="Proteomes" id="UP000233750">
    <property type="component" value="Unassembled WGS sequence"/>
</dbReference>
<dbReference type="Gene3D" id="3.50.50.60">
    <property type="entry name" value="FAD/NAD(P)-binding domain"/>
    <property type="match status" value="1"/>
</dbReference>